<evidence type="ECO:0000256" key="2">
    <source>
        <dbReference type="SAM" id="Phobius"/>
    </source>
</evidence>
<dbReference type="STRING" id="4540.A0A3L6PCI6"/>
<proteinExistence type="predicted"/>
<sequence length="172" mass="18354">MSQRDRTISPARYGVLLASTPTRRPAFLTSSAIIILLMNHRSFVLRLRGQGGGAGLEVVVVLDMVGLMHACPMAAYWAGSTCRGQTDMYTLVLTAAVLLVVYAVQLPPKLRRLSSPTCCAAAVRPARPGTECCRPSRTTSSTTTHGRPCWTTSAGSQVRTSIKPDETASFGG</sequence>
<evidence type="ECO:0000256" key="1">
    <source>
        <dbReference type="SAM" id="MobiDB-lite"/>
    </source>
</evidence>
<dbReference type="AlphaFoldDB" id="A0A3L6PCI6"/>
<comment type="caution">
    <text evidence="3">The sequence shown here is derived from an EMBL/GenBank/DDBJ whole genome shotgun (WGS) entry which is preliminary data.</text>
</comment>
<feature type="transmembrane region" description="Helical" evidence="2">
    <location>
        <begin position="88"/>
        <end position="106"/>
    </location>
</feature>
<keyword evidence="4" id="KW-1185">Reference proteome</keyword>
<feature type="compositionally biased region" description="Polar residues" evidence="1">
    <location>
        <begin position="150"/>
        <end position="160"/>
    </location>
</feature>
<protein>
    <submittedName>
        <fullName evidence="3">Uncharacterized protein</fullName>
    </submittedName>
</protein>
<organism evidence="3 4">
    <name type="scientific">Panicum miliaceum</name>
    <name type="common">Proso millet</name>
    <name type="synonym">Broomcorn millet</name>
    <dbReference type="NCBI Taxonomy" id="4540"/>
    <lineage>
        <taxon>Eukaryota</taxon>
        <taxon>Viridiplantae</taxon>
        <taxon>Streptophyta</taxon>
        <taxon>Embryophyta</taxon>
        <taxon>Tracheophyta</taxon>
        <taxon>Spermatophyta</taxon>
        <taxon>Magnoliopsida</taxon>
        <taxon>Liliopsida</taxon>
        <taxon>Poales</taxon>
        <taxon>Poaceae</taxon>
        <taxon>PACMAD clade</taxon>
        <taxon>Panicoideae</taxon>
        <taxon>Panicodae</taxon>
        <taxon>Paniceae</taxon>
        <taxon>Panicinae</taxon>
        <taxon>Panicum</taxon>
        <taxon>Panicum sect. Panicum</taxon>
    </lineage>
</organism>
<feature type="region of interest" description="Disordered" evidence="1">
    <location>
        <begin position="134"/>
        <end position="172"/>
    </location>
</feature>
<accession>A0A3L6PCI6</accession>
<name>A0A3L6PCI6_PANMI</name>
<evidence type="ECO:0000313" key="3">
    <source>
        <dbReference type="EMBL" id="RLM55300.1"/>
    </source>
</evidence>
<keyword evidence="2" id="KW-0472">Membrane</keyword>
<feature type="transmembrane region" description="Helical" evidence="2">
    <location>
        <begin position="56"/>
        <end position="76"/>
    </location>
</feature>
<dbReference type="EMBL" id="PQIB02000018">
    <property type="protein sequence ID" value="RLM55300.1"/>
    <property type="molecule type" value="Genomic_DNA"/>
</dbReference>
<keyword evidence="2" id="KW-0812">Transmembrane</keyword>
<reference evidence="4" key="1">
    <citation type="journal article" date="2019" name="Nat. Commun.">
        <title>The genome of broomcorn millet.</title>
        <authorList>
            <person name="Zou C."/>
            <person name="Miki D."/>
            <person name="Li D."/>
            <person name="Tang Q."/>
            <person name="Xiao L."/>
            <person name="Rajput S."/>
            <person name="Deng P."/>
            <person name="Jia W."/>
            <person name="Huang R."/>
            <person name="Zhang M."/>
            <person name="Sun Y."/>
            <person name="Hu J."/>
            <person name="Fu X."/>
            <person name="Schnable P.S."/>
            <person name="Li F."/>
            <person name="Zhang H."/>
            <person name="Feng B."/>
            <person name="Zhu X."/>
            <person name="Liu R."/>
            <person name="Schnable J.C."/>
            <person name="Zhu J.-K."/>
            <person name="Zhang H."/>
        </authorList>
    </citation>
    <scope>NUCLEOTIDE SEQUENCE [LARGE SCALE GENOMIC DNA]</scope>
</reference>
<keyword evidence="2" id="KW-1133">Transmembrane helix</keyword>
<evidence type="ECO:0000313" key="4">
    <source>
        <dbReference type="Proteomes" id="UP000275267"/>
    </source>
</evidence>
<dbReference type="Proteomes" id="UP000275267">
    <property type="component" value="Unassembled WGS sequence"/>
</dbReference>
<gene>
    <name evidence="3" type="ORF">C2845_PM10G03300</name>
</gene>